<organism evidence="2 3">
    <name type="scientific">Virgisporangium aliadipatigenens</name>
    <dbReference type="NCBI Taxonomy" id="741659"/>
    <lineage>
        <taxon>Bacteria</taxon>
        <taxon>Bacillati</taxon>
        <taxon>Actinomycetota</taxon>
        <taxon>Actinomycetes</taxon>
        <taxon>Micromonosporales</taxon>
        <taxon>Micromonosporaceae</taxon>
        <taxon>Virgisporangium</taxon>
    </lineage>
</organism>
<dbReference type="Proteomes" id="UP000619260">
    <property type="component" value="Unassembled WGS sequence"/>
</dbReference>
<gene>
    <name evidence="2" type="ORF">Val02_52170</name>
</gene>
<evidence type="ECO:0000313" key="2">
    <source>
        <dbReference type="EMBL" id="GIJ48331.1"/>
    </source>
</evidence>
<keyword evidence="3" id="KW-1185">Reference proteome</keyword>
<name>A0A8J3YN77_9ACTN</name>
<protein>
    <recommendedName>
        <fullName evidence="1">CHAT domain-containing protein</fullName>
    </recommendedName>
</protein>
<dbReference type="AlphaFoldDB" id="A0A8J3YN77"/>
<sequence length="233" mass="24967">MRDVFLGDNINGDKVGGHKFVLGAREPTPSPRVILVASADPLRSSHTRLDEEQRAIVRAVTMAHAHERLTVRGIGAVRFTDLRSALLASRPTVLHLSGHGTARGEIVFLDDHGLPQTAPAAVLTGLFRILRGELRCVVLSACFTDAQAVAAAAHVPCVVGMSGRVADADAIRYTAAFYDGLAHGGDVRTAHELGLLELERERLGEHCPPVLVAGRGVAESTFIIDPLPDEERR</sequence>
<evidence type="ECO:0000313" key="3">
    <source>
        <dbReference type="Proteomes" id="UP000619260"/>
    </source>
</evidence>
<dbReference type="RefSeq" id="WP_203901823.1">
    <property type="nucleotide sequence ID" value="NZ_BOPF01000020.1"/>
</dbReference>
<proteinExistence type="predicted"/>
<comment type="caution">
    <text evidence="2">The sequence shown here is derived from an EMBL/GenBank/DDBJ whole genome shotgun (WGS) entry which is preliminary data.</text>
</comment>
<evidence type="ECO:0000259" key="1">
    <source>
        <dbReference type="Pfam" id="PF12770"/>
    </source>
</evidence>
<dbReference type="Pfam" id="PF12770">
    <property type="entry name" value="CHAT"/>
    <property type="match status" value="1"/>
</dbReference>
<reference evidence="2" key="1">
    <citation type="submission" date="2021-01" db="EMBL/GenBank/DDBJ databases">
        <title>Whole genome shotgun sequence of Virgisporangium aliadipatigenens NBRC 105644.</title>
        <authorList>
            <person name="Komaki H."/>
            <person name="Tamura T."/>
        </authorList>
    </citation>
    <scope>NUCLEOTIDE SEQUENCE</scope>
    <source>
        <strain evidence="2">NBRC 105644</strain>
    </source>
</reference>
<dbReference type="InterPro" id="IPR024983">
    <property type="entry name" value="CHAT_dom"/>
</dbReference>
<dbReference type="EMBL" id="BOPF01000020">
    <property type="protein sequence ID" value="GIJ48331.1"/>
    <property type="molecule type" value="Genomic_DNA"/>
</dbReference>
<feature type="domain" description="CHAT" evidence="1">
    <location>
        <begin position="36"/>
        <end position="190"/>
    </location>
</feature>
<accession>A0A8J3YN77</accession>